<accession>A0A0D0AUU2</accession>
<sequence>MTNPTSWRTWQAEPSAWCRDIPTFLLSTSTSAPKTRIVLPRQPRHLPLQVRLQPARNNVGPSSASRCTNIRVVQLNGMSRRVSITYPSRPH</sequence>
<evidence type="ECO:0000313" key="1">
    <source>
        <dbReference type="EMBL" id="KIK38132.1"/>
    </source>
</evidence>
<reference evidence="2" key="2">
    <citation type="submission" date="2015-01" db="EMBL/GenBank/DDBJ databases">
        <title>Evolutionary Origins and Diversification of the Mycorrhizal Mutualists.</title>
        <authorList>
            <consortium name="DOE Joint Genome Institute"/>
            <consortium name="Mycorrhizal Genomics Consortium"/>
            <person name="Kohler A."/>
            <person name="Kuo A."/>
            <person name="Nagy L.G."/>
            <person name="Floudas D."/>
            <person name="Copeland A."/>
            <person name="Barry K.W."/>
            <person name="Cichocki N."/>
            <person name="Veneault-Fourrey C."/>
            <person name="LaButti K."/>
            <person name="Lindquist E.A."/>
            <person name="Lipzen A."/>
            <person name="Lundell T."/>
            <person name="Morin E."/>
            <person name="Murat C."/>
            <person name="Riley R."/>
            <person name="Ohm R."/>
            <person name="Sun H."/>
            <person name="Tunlid A."/>
            <person name="Henrissat B."/>
            <person name="Grigoriev I.V."/>
            <person name="Hibbett D.S."/>
            <person name="Martin F."/>
        </authorList>
    </citation>
    <scope>NUCLEOTIDE SEQUENCE [LARGE SCALE GENOMIC DNA]</scope>
    <source>
        <strain evidence="2">UH-Slu-Lm8-n1</strain>
    </source>
</reference>
<organism evidence="1 2">
    <name type="scientific">Suillus luteus UH-Slu-Lm8-n1</name>
    <dbReference type="NCBI Taxonomy" id="930992"/>
    <lineage>
        <taxon>Eukaryota</taxon>
        <taxon>Fungi</taxon>
        <taxon>Dikarya</taxon>
        <taxon>Basidiomycota</taxon>
        <taxon>Agaricomycotina</taxon>
        <taxon>Agaricomycetes</taxon>
        <taxon>Agaricomycetidae</taxon>
        <taxon>Boletales</taxon>
        <taxon>Suillineae</taxon>
        <taxon>Suillaceae</taxon>
        <taxon>Suillus</taxon>
    </lineage>
</organism>
<reference evidence="1 2" key="1">
    <citation type="submission" date="2014-04" db="EMBL/GenBank/DDBJ databases">
        <authorList>
            <consortium name="DOE Joint Genome Institute"/>
            <person name="Kuo A."/>
            <person name="Ruytinx J."/>
            <person name="Rineau F."/>
            <person name="Colpaert J."/>
            <person name="Kohler A."/>
            <person name="Nagy L.G."/>
            <person name="Floudas D."/>
            <person name="Copeland A."/>
            <person name="Barry K.W."/>
            <person name="Cichocki N."/>
            <person name="Veneault-Fourrey C."/>
            <person name="LaButti K."/>
            <person name="Lindquist E.A."/>
            <person name="Lipzen A."/>
            <person name="Lundell T."/>
            <person name="Morin E."/>
            <person name="Murat C."/>
            <person name="Sun H."/>
            <person name="Tunlid A."/>
            <person name="Henrissat B."/>
            <person name="Grigoriev I.V."/>
            <person name="Hibbett D.S."/>
            <person name="Martin F."/>
            <person name="Nordberg H.P."/>
            <person name="Cantor M.N."/>
            <person name="Hua S.X."/>
        </authorList>
    </citation>
    <scope>NUCLEOTIDE SEQUENCE [LARGE SCALE GENOMIC DNA]</scope>
    <source>
        <strain evidence="1 2">UH-Slu-Lm8-n1</strain>
    </source>
</reference>
<keyword evidence="2" id="KW-1185">Reference proteome</keyword>
<proteinExistence type="predicted"/>
<dbReference type="InParanoid" id="A0A0D0AUU2"/>
<dbReference type="Proteomes" id="UP000054485">
    <property type="component" value="Unassembled WGS sequence"/>
</dbReference>
<dbReference type="HOGENOM" id="CLU_2428528_0_0_1"/>
<gene>
    <name evidence="1" type="ORF">CY34DRAFT_407578</name>
</gene>
<dbReference type="AlphaFoldDB" id="A0A0D0AUU2"/>
<name>A0A0D0AUU2_9AGAM</name>
<evidence type="ECO:0000313" key="2">
    <source>
        <dbReference type="Proteomes" id="UP000054485"/>
    </source>
</evidence>
<protein>
    <submittedName>
        <fullName evidence="1">Uncharacterized protein</fullName>
    </submittedName>
</protein>
<dbReference type="EMBL" id="KN835409">
    <property type="protein sequence ID" value="KIK38132.1"/>
    <property type="molecule type" value="Genomic_DNA"/>
</dbReference>